<gene>
    <name evidence="2" type="ordered locus">BHWA1_02431</name>
</gene>
<dbReference type="CDD" id="cd01300">
    <property type="entry name" value="YtcJ_like"/>
    <property type="match status" value="1"/>
</dbReference>
<dbReference type="Pfam" id="PF07969">
    <property type="entry name" value="Amidohydro_3"/>
    <property type="match status" value="1"/>
</dbReference>
<dbReference type="InterPro" id="IPR032466">
    <property type="entry name" value="Metal_Hydrolase"/>
</dbReference>
<dbReference type="KEGG" id="bhy:BHWA1_02431"/>
<evidence type="ECO:0000259" key="1">
    <source>
        <dbReference type="Pfam" id="PF07969"/>
    </source>
</evidence>
<dbReference type="PANTHER" id="PTHR22642:SF2">
    <property type="entry name" value="PROTEIN LONG AFTER FAR-RED 3"/>
    <property type="match status" value="1"/>
</dbReference>
<dbReference type="Gene3D" id="3.10.310.70">
    <property type="match status" value="1"/>
</dbReference>
<dbReference type="PANTHER" id="PTHR22642">
    <property type="entry name" value="IMIDAZOLONEPROPIONASE"/>
    <property type="match status" value="1"/>
</dbReference>
<dbReference type="SUPFAM" id="SSF51556">
    <property type="entry name" value="Metallo-dependent hydrolases"/>
    <property type="match status" value="1"/>
</dbReference>
<dbReference type="InterPro" id="IPR011059">
    <property type="entry name" value="Metal-dep_hydrolase_composite"/>
</dbReference>
<sequence>MKKLYFILLMILSILSISCYDKITHKIKVYHNGNILTMKGDEPVYARAIEIRDNTIMKVAYTEEDEKSILNNVYAEVVDLEGKTLMPGFIDSHSHLVRFAQALTTVDLTGSTNLLEMAQRITNYIEVNQLKPDAWVVGFGYDNNLLPDKKNPNRDDLDKISTTHPIFITHASGHVGAMNSKALEEFGVDENTPDIEGGVIERYPDSRKPTGYMEETAFLHYANTINFELTDEDLMRFVNQAEDVYLGYGITTAQDALLSTAEFPLVNNMIKNNRFRIDIIGFIDLKNSDLIVETNKEMVGKYSNRFKIGGYKIFLDGSPQAKTAWLEQPYVSGPARYRGYGIYSNAAVEKYVEKALDDEMQLQAHCNGDAAADQYINAFSNVMQRRNTTNNYRAVLVHSQIIRDEQYTSMSNLNIIPSIFVAHVYHWGDVHIENLGMERASQISASKTALNNNLAFTYHQDTPVIKPDMLETIWCAVNRITKNGVLLGDNQKVTPYEALKAITINAAYQNKEEYLKGTIEEGKLADLVILSDNPITCDPMKIKDIEVLETIKEGKTLYNKNQDSSI</sequence>
<dbReference type="InterPro" id="IPR013108">
    <property type="entry name" value="Amidohydro_3"/>
</dbReference>
<organism evidence="2 3">
    <name type="scientific">Brachyspira hyodysenteriae (strain ATCC 49526 / WA1)</name>
    <dbReference type="NCBI Taxonomy" id="565034"/>
    <lineage>
        <taxon>Bacteria</taxon>
        <taxon>Pseudomonadati</taxon>
        <taxon>Spirochaetota</taxon>
        <taxon>Spirochaetia</taxon>
        <taxon>Brachyspirales</taxon>
        <taxon>Brachyspiraceae</taxon>
        <taxon>Brachyspira</taxon>
    </lineage>
</organism>
<dbReference type="PROSITE" id="PS51257">
    <property type="entry name" value="PROKAR_LIPOPROTEIN"/>
    <property type="match status" value="1"/>
</dbReference>
<reference evidence="2 3" key="1">
    <citation type="journal article" date="2009" name="PLoS ONE">
        <title>Genome sequence of the pathogenic intestinal spirochete Brachyspira hyodysenteriae reveals adaptations to its lifestyle in the porcine large intestine.</title>
        <authorList>
            <person name="Bellgard M.I."/>
            <person name="Wanchanthuek P."/>
            <person name="La T."/>
            <person name="Ryan K."/>
            <person name="Moolhuijzen P."/>
            <person name="Albertyn Z."/>
            <person name="Shaban B."/>
            <person name="Motro Y."/>
            <person name="Dunn D.S."/>
            <person name="Schibeci D."/>
            <person name="Hunter A."/>
            <person name="Barrero R."/>
            <person name="Phillips N.D."/>
            <person name="Hampson D.J."/>
        </authorList>
    </citation>
    <scope>NUCLEOTIDE SEQUENCE [LARGE SCALE GENOMIC DNA]</scope>
    <source>
        <strain evidence="3">ATCC 49526 / WA1</strain>
    </source>
</reference>
<dbReference type="SUPFAM" id="SSF51338">
    <property type="entry name" value="Composite domain of metallo-dependent hydrolases"/>
    <property type="match status" value="1"/>
</dbReference>
<dbReference type="RefSeq" id="WP_012671915.1">
    <property type="nucleotide sequence ID" value="NC_012225.1"/>
</dbReference>
<keyword evidence="3" id="KW-1185">Reference proteome</keyword>
<dbReference type="Gene3D" id="2.30.40.10">
    <property type="entry name" value="Urease, subunit C, domain 1"/>
    <property type="match status" value="1"/>
</dbReference>
<dbReference type="AlphaFoldDB" id="A0A3B6VAF0"/>
<dbReference type="EMBL" id="CP001357">
    <property type="protein sequence ID" value="ACN84885.1"/>
    <property type="molecule type" value="Genomic_DNA"/>
</dbReference>
<accession>A0A3B6VAF0</accession>
<dbReference type="Gene3D" id="3.20.20.140">
    <property type="entry name" value="Metal-dependent hydrolases"/>
    <property type="match status" value="1"/>
</dbReference>
<protein>
    <submittedName>
        <fullName evidence="2">Metal dependent amidohydrolase</fullName>
    </submittedName>
</protein>
<name>A0A3B6VAF0_BRAHW</name>
<dbReference type="InterPro" id="IPR033932">
    <property type="entry name" value="YtcJ-like"/>
</dbReference>
<evidence type="ECO:0000313" key="3">
    <source>
        <dbReference type="Proteomes" id="UP000001803"/>
    </source>
</evidence>
<dbReference type="Proteomes" id="UP000001803">
    <property type="component" value="Chromosome"/>
</dbReference>
<feature type="domain" description="Amidohydrolase 3" evidence="1">
    <location>
        <begin position="76"/>
        <end position="558"/>
    </location>
</feature>
<evidence type="ECO:0000313" key="2">
    <source>
        <dbReference type="EMBL" id="ACN84885.1"/>
    </source>
</evidence>
<dbReference type="GO" id="GO:0016810">
    <property type="term" value="F:hydrolase activity, acting on carbon-nitrogen (but not peptide) bonds"/>
    <property type="evidence" value="ECO:0007669"/>
    <property type="project" value="InterPro"/>
</dbReference>
<proteinExistence type="predicted"/>